<dbReference type="Gene3D" id="2.60.200.40">
    <property type="match status" value="1"/>
</dbReference>
<dbReference type="KEGG" id="sbae:DSM104329_00600"/>
<evidence type="ECO:0000256" key="4">
    <source>
        <dbReference type="ARBA" id="ARBA00022741"/>
    </source>
</evidence>
<evidence type="ECO:0000256" key="1">
    <source>
        <dbReference type="ARBA" id="ARBA00001946"/>
    </source>
</evidence>
<dbReference type="InterPro" id="IPR016064">
    <property type="entry name" value="NAD/diacylglycerol_kinase_sf"/>
</dbReference>
<dbReference type="PANTHER" id="PTHR12358">
    <property type="entry name" value="SPHINGOSINE KINASE"/>
    <property type="match status" value="1"/>
</dbReference>
<evidence type="ECO:0000259" key="9">
    <source>
        <dbReference type="PROSITE" id="PS50146"/>
    </source>
</evidence>
<dbReference type="Pfam" id="PF00781">
    <property type="entry name" value="DAGK_cat"/>
    <property type="match status" value="1"/>
</dbReference>
<sequence>MKVAVVAHAGKTFGGGLPELRRVLEANGVTDPFWAEVPKSKKAPEQVRRAVEDGAELIFSWGGDGMARRCIGELAGTPASLAVLPAGTSNLLATNLGIPRDIEAAVAIGLHGERRPLDVGRFNDERFAVMAGAGFDAAMIRDADGLKDRMGRVAYMWSGSRNIRSESFEAKIKVDGVPWYDGPASCVLLGNVGALFGGVQVFPDARPDDGQLELGIVTADNVVQWTRTIARTVSGDPSRSPFVRTTRAHKVKVTLDRPVLYELDGGDRRKVSSFKVKVEPGALRICVPSPAQARVAA</sequence>
<dbReference type="GO" id="GO:0016301">
    <property type="term" value="F:kinase activity"/>
    <property type="evidence" value="ECO:0007669"/>
    <property type="project" value="UniProtKB-KW"/>
</dbReference>
<evidence type="ECO:0000256" key="3">
    <source>
        <dbReference type="ARBA" id="ARBA00022679"/>
    </source>
</evidence>
<feature type="domain" description="DAGKc" evidence="9">
    <location>
        <begin position="1"/>
        <end position="126"/>
    </location>
</feature>
<dbReference type="EMBL" id="CP087164">
    <property type="protein sequence ID" value="UGS34227.1"/>
    <property type="molecule type" value="Genomic_DNA"/>
</dbReference>
<comment type="cofactor">
    <cofactor evidence="1">
        <name>Mg(2+)</name>
        <dbReference type="ChEBI" id="CHEBI:18420"/>
    </cofactor>
</comment>
<evidence type="ECO:0000256" key="6">
    <source>
        <dbReference type="ARBA" id="ARBA00022840"/>
    </source>
</evidence>
<organism evidence="10 11">
    <name type="scientific">Capillimicrobium parvum</name>
    <dbReference type="NCBI Taxonomy" id="2884022"/>
    <lineage>
        <taxon>Bacteria</taxon>
        <taxon>Bacillati</taxon>
        <taxon>Actinomycetota</taxon>
        <taxon>Thermoleophilia</taxon>
        <taxon>Solirubrobacterales</taxon>
        <taxon>Capillimicrobiaceae</taxon>
        <taxon>Capillimicrobium</taxon>
    </lineage>
</organism>
<evidence type="ECO:0000256" key="2">
    <source>
        <dbReference type="ARBA" id="ARBA00005983"/>
    </source>
</evidence>
<keyword evidence="4" id="KW-0547">Nucleotide-binding</keyword>
<keyword evidence="5 10" id="KW-0418">Kinase</keyword>
<dbReference type="InterPro" id="IPR050187">
    <property type="entry name" value="Lipid_Phosphate_FormReg"/>
</dbReference>
<dbReference type="Proteomes" id="UP001162834">
    <property type="component" value="Chromosome"/>
</dbReference>
<name>A0A9E7BZ81_9ACTN</name>
<evidence type="ECO:0000256" key="8">
    <source>
        <dbReference type="ARBA" id="ARBA00023264"/>
    </source>
</evidence>
<comment type="similarity">
    <text evidence="2">Belongs to the diacylglycerol/lipid kinase family.</text>
</comment>
<dbReference type="InterPro" id="IPR045540">
    <property type="entry name" value="YegS/DAGK_C"/>
</dbReference>
<keyword evidence="7" id="KW-0594">Phospholipid biosynthesis</keyword>
<dbReference type="InterPro" id="IPR017438">
    <property type="entry name" value="ATP-NAD_kinase_N"/>
</dbReference>
<dbReference type="Gene3D" id="3.40.50.10330">
    <property type="entry name" value="Probable inorganic polyphosphate/atp-NAD kinase, domain 1"/>
    <property type="match status" value="1"/>
</dbReference>
<evidence type="ECO:0000313" key="10">
    <source>
        <dbReference type="EMBL" id="UGS34227.1"/>
    </source>
</evidence>
<dbReference type="EC" id="2.7.1.-" evidence="10"/>
<evidence type="ECO:0000256" key="5">
    <source>
        <dbReference type="ARBA" id="ARBA00022777"/>
    </source>
</evidence>
<dbReference type="GO" id="GO:0005524">
    <property type="term" value="F:ATP binding"/>
    <property type="evidence" value="ECO:0007669"/>
    <property type="project" value="UniProtKB-KW"/>
</dbReference>
<evidence type="ECO:0000313" key="11">
    <source>
        <dbReference type="Proteomes" id="UP001162834"/>
    </source>
</evidence>
<keyword evidence="7" id="KW-0443">Lipid metabolism</keyword>
<keyword evidence="11" id="KW-1185">Reference proteome</keyword>
<proteinExistence type="inferred from homology"/>
<dbReference type="SUPFAM" id="SSF111331">
    <property type="entry name" value="NAD kinase/diacylglycerol kinase-like"/>
    <property type="match status" value="1"/>
</dbReference>
<evidence type="ECO:0000256" key="7">
    <source>
        <dbReference type="ARBA" id="ARBA00023209"/>
    </source>
</evidence>
<dbReference type="InterPro" id="IPR001206">
    <property type="entry name" value="Diacylglycerol_kinase_cat_dom"/>
</dbReference>
<dbReference type="PANTHER" id="PTHR12358:SF54">
    <property type="entry name" value="SPHINGOSINE KINASE RELATED PROTEIN"/>
    <property type="match status" value="1"/>
</dbReference>
<reference evidence="10" key="1">
    <citation type="journal article" date="2022" name="Int. J. Syst. Evol. Microbiol.">
        <title>Pseudomonas aegrilactucae sp. nov. and Pseudomonas morbosilactucae sp. nov., pathogens causing bacterial rot of lettuce in Japan.</title>
        <authorList>
            <person name="Sawada H."/>
            <person name="Fujikawa T."/>
            <person name="Satou M."/>
        </authorList>
    </citation>
    <scope>NUCLEOTIDE SEQUENCE</scope>
    <source>
        <strain evidence="10">0166_1</strain>
    </source>
</reference>
<dbReference type="RefSeq" id="WP_259313916.1">
    <property type="nucleotide sequence ID" value="NZ_CP087164.1"/>
</dbReference>
<dbReference type="Pfam" id="PF19279">
    <property type="entry name" value="YegS_C"/>
    <property type="match status" value="1"/>
</dbReference>
<accession>A0A9E7BZ81</accession>
<keyword evidence="8" id="KW-1208">Phospholipid metabolism</keyword>
<keyword evidence="6" id="KW-0067">ATP-binding</keyword>
<gene>
    <name evidence="10" type="primary">yegS_1</name>
    <name evidence="10" type="ORF">DSM104329_00600</name>
</gene>
<dbReference type="PROSITE" id="PS50146">
    <property type="entry name" value="DAGK"/>
    <property type="match status" value="1"/>
</dbReference>
<dbReference type="AlphaFoldDB" id="A0A9E7BZ81"/>
<protein>
    <submittedName>
        <fullName evidence="10">Lipid kinase YegS</fullName>
        <ecNumber evidence="10">2.7.1.-</ecNumber>
    </submittedName>
</protein>
<keyword evidence="3 10" id="KW-0808">Transferase</keyword>
<keyword evidence="7" id="KW-0444">Lipid biosynthesis</keyword>
<dbReference type="GO" id="GO:0008654">
    <property type="term" value="P:phospholipid biosynthetic process"/>
    <property type="evidence" value="ECO:0007669"/>
    <property type="project" value="UniProtKB-KW"/>
</dbReference>